<dbReference type="GO" id="GO:0055105">
    <property type="term" value="F:ubiquitin-protein transferase inhibitor activity"/>
    <property type="evidence" value="ECO:0007669"/>
    <property type="project" value="TreeGrafter"/>
</dbReference>
<proteinExistence type="predicted"/>
<dbReference type="Proteomes" id="UP000825935">
    <property type="component" value="Chromosome 15"/>
</dbReference>
<accession>A0A8T2T6J8</accession>
<dbReference type="InterPro" id="IPR019516">
    <property type="entry name" value="Glomulin/ALF4"/>
</dbReference>
<evidence type="ECO:0000313" key="1">
    <source>
        <dbReference type="EMBL" id="KAH7404418.1"/>
    </source>
</evidence>
<protein>
    <submittedName>
        <fullName evidence="1">Uncharacterized protein</fullName>
    </submittedName>
</protein>
<dbReference type="OMA" id="YPWVIKS"/>
<dbReference type="PANTHER" id="PTHR15430:SF1">
    <property type="entry name" value="GLOMULIN"/>
    <property type="match status" value="1"/>
</dbReference>
<reference evidence="1" key="1">
    <citation type="submission" date="2021-08" db="EMBL/GenBank/DDBJ databases">
        <title>WGS assembly of Ceratopteris richardii.</title>
        <authorList>
            <person name="Marchant D.B."/>
            <person name="Chen G."/>
            <person name="Jenkins J."/>
            <person name="Shu S."/>
            <person name="Leebens-Mack J."/>
            <person name="Grimwood J."/>
            <person name="Schmutz J."/>
            <person name="Soltis P."/>
            <person name="Soltis D."/>
            <person name="Chen Z.-H."/>
        </authorList>
    </citation>
    <scope>NUCLEOTIDE SEQUENCE</scope>
    <source>
        <strain evidence="1">Whitten #5841</strain>
        <tissue evidence="1">Leaf</tissue>
    </source>
</reference>
<organism evidence="1 2">
    <name type="scientific">Ceratopteris richardii</name>
    <name type="common">Triangle waterfern</name>
    <dbReference type="NCBI Taxonomy" id="49495"/>
    <lineage>
        <taxon>Eukaryota</taxon>
        <taxon>Viridiplantae</taxon>
        <taxon>Streptophyta</taxon>
        <taxon>Embryophyta</taxon>
        <taxon>Tracheophyta</taxon>
        <taxon>Polypodiopsida</taxon>
        <taxon>Polypodiidae</taxon>
        <taxon>Polypodiales</taxon>
        <taxon>Pteridineae</taxon>
        <taxon>Pteridaceae</taxon>
        <taxon>Parkerioideae</taxon>
        <taxon>Ceratopteris</taxon>
    </lineage>
</organism>
<dbReference type="PANTHER" id="PTHR15430">
    <property type="entry name" value="GLOMULIN"/>
    <property type="match status" value="1"/>
</dbReference>
<dbReference type="AlphaFoldDB" id="A0A8T2T6J8"/>
<dbReference type="InterPro" id="IPR013877">
    <property type="entry name" value="YAP-bd/ALF4/Glomulin"/>
</dbReference>
<comment type="caution">
    <text evidence="1">The sequence shown here is derived from an EMBL/GenBank/DDBJ whole genome shotgun (WGS) entry which is preliminary data.</text>
</comment>
<gene>
    <name evidence="1" type="ORF">KP509_15G024800</name>
</gene>
<dbReference type="EMBL" id="CM035420">
    <property type="protein sequence ID" value="KAH7404418.1"/>
    <property type="molecule type" value="Genomic_DNA"/>
</dbReference>
<evidence type="ECO:0000313" key="2">
    <source>
        <dbReference type="Proteomes" id="UP000825935"/>
    </source>
</evidence>
<name>A0A8T2T6J8_CERRI</name>
<sequence>MLMGSENSGNELLRKLADVAKRLGEGGNPDDHDTRTLLADAKFQLSSGPSACELLETIGIDLPSIFMKIAVTTTGACKELAESLLEILLKSCDARDMFTAYMEVLDLYTVPDSPEICFLLLDGLSKIFVRIQRRRTAYIKDSVLGILKAVRAVADTDYSWKVVDKAIQLAIVLVDLTLHEKVNEQIQKLHEILAIFILLLLEQVSEIKQVNYSITVQPMIMQLARQLSVCGLTDLDLITGRFCEKVIDALTDDLVDGDGYIVQVKQGAMVAVWWRFCFDKEAMDYQETVDSIMIGLRSSRHVFRSVLSNPLVLLSSVEKTWKRVEMGVDLLSTFLEWGIEHSDGPFQIHSDILEPDDFIELYKVLEVLQNVILFCPQSATRQNAYKVLVNMIRNVLPPEEKFKALKQLITQSEQSSMISLLMYVVKEEVDNAISLRRDPSKQHLNSPFASEKVMELINFVLRPTTGPPELPQQIDAVLSALNLYRFLLIKEEAGRSNYTGVLLKSSLEEACSKWFHPLRTFLEGFKRSFCASDADVTASVLLSVSCVEGVLYRCLELAEAALKNHYT</sequence>
<keyword evidence="2" id="KW-1185">Reference proteome</keyword>
<dbReference type="Pfam" id="PF08568">
    <property type="entry name" value="Kinetochor_Ybp2"/>
    <property type="match status" value="1"/>
</dbReference>
<dbReference type="GO" id="GO:0005737">
    <property type="term" value="C:cytoplasm"/>
    <property type="evidence" value="ECO:0007669"/>
    <property type="project" value="TreeGrafter"/>
</dbReference>
<dbReference type="OrthoDB" id="619536at2759"/>